<gene>
    <name evidence="2" type="ORF">ILEXP_LOCUS58665</name>
</gene>
<sequence length="281" mass="31534">MEGESSSSLQLIEENVVIEMMNIVDVDKPKVGMMFESYKQLLEYYTGYGKSKSTSKNPLKPHPSIKVGCKAKDCQPSESDAIGLVDGQPTSEAIDVRGTQEIIGMIDLRITQTVNVGISDGQYSSLQFYNNTMALLWRVTQRGLGNHFMGMHPVPHSSSMLCSSSKEMVDILELPITYSTSTSTGKYKKEEDRLVLQEEDYSIVLEKAEIPWRLQAVTEGSKFTAYCQIKKVFAGIVAEQRFLEVELFAAATMGWLTACGSLVYWTMGWFTRRKNTDIDIR</sequence>
<proteinExistence type="predicted"/>
<name>A0ABC8V3W9_9AQUA</name>
<keyword evidence="1" id="KW-1133">Transmembrane helix</keyword>
<keyword evidence="1" id="KW-0472">Membrane</keyword>
<evidence type="ECO:0000313" key="2">
    <source>
        <dbReference type="EMBL" id="CAK9188035.1"/>
    </source>
</evidence>
<organism evidence="2 3">
    <name type="scientific">Ilex paraguariensis</name>
    <name type="common">yerba mate</name>
    <dbReference type="NCBI Taxonomy" id="185542"/>
    <lineage>
        <taxon>Eukaryota</taxon>
        <taxon>Viridiplantae</taxon>
        <taxon>Streptophyta</taxon>
        <taxon>Embryophyta</taxon>
        <taxon>Tracheophyta</taxon>
        <taxon>Spermatophyta</taxon>
        <taxon>Magnoliopsida</taxon>
        <taxon>eudicotyledons</taxon>
        <taxon>Gunneridae</taxon>
        <taxon>Pentapetalae</taxon>
        <taxon>asterids</taxon>
        <taxon>campanulids</taxon>
        <taxon>Aquifoliales</taxon>
        <taxon>Aquifoliaceae</taxon>
        <taxon>Ilex</taxon>
    </lineage>
</organism>
<accession>A0ABC8V3W9</accession>
<evidence type="ECO:0000313" key="3">
    <source>
        <dbReference type="Proteomes" id="UP001642360"/>
    </source>
</evidence>
<feature type="transmembrane region" description="Helical" evidence="1">
    <location>
        <begin position="247"/>
        <end position="265"/>
    </location>
</feature>
<dbReference type="AlphaFoldDB" id="A0ABC8V3W9"/>
<reference evidence="2 3" key="1">
    <citation type="submission" date="2024-02" db="EMBL/GenBank/DDBJ databases">
        <authorList>
            <person name="Vignale AGUSTIN F."/>
            <person name="Sosa J E."/>
            <person name="Modenutti C."/>
        </authorList>
    </citation>
    <scope>NUCLEOTIDE SEQUENCE [LARGE SCALE GENOMIC DNA]</scope>
</reference>
<keyword evidence="3" id="KW-1185">Reference proteome</keyword>
<dbReference type="EMBL" id="CAUOFW020010279">
    <property type="protein sequence ID" value="CAK9188035.1"/>
    <property type="molecule type" value="Genomic_DNA"/>
</dbReference>
<comment type="caution">
    <text evidence="2">The sequence shown here is derived from an EMBL/GenBank/DDBJ whole genome shotgun (WGS) entry which is preliminary data.</text>
</comment>
<keyword evidence="1" id="KW-0812">Transmembrane</keyword>
<dbReference type="Proteomes" id="UP001642360">
    <property type="component" value="Unassembled WGS sequence"/>
</dbReference>
<protein>
    <submittedName>
        <fullName evidence="2">Uncharacterized protein</fullName>
    </submittedName>
</protein>
<evidence type="ECO:0000256" key="1">
    <source>
        <dbReference type="SAM" id="Phobius"/>
    </source>
</evidence>